<evidence type="ECO:0000256" key="1">
    <source>
        <dbReference type="SAM" id="MobiDB-lite"/>
    </source>
</evidence>
<dbReference type="EMBL" id="CYKH01000744">
    <property type="protein sequence ID" value="CUG30641.1"/>
    <property type="molecule type" value="Genomic_DNA"/>
</dbReference>
<feature type="region of interest" description="Disordered" evidence="1">
    <location>
        <begin position="714"/>
        <end position="750"/>
    </location>
</feature>
<dbReference type="AlphaFoldDB" id="A0A0S4IWL6"/>
<feature type="compositionally biased region" description="Low complexity" evidence="1">
    <location>
        <begin position="724"/>
        <end position="741"/>
    </location>
</feature>
<evidence type="ECO:0008006" key="4">
    <source>
        <dbReference type="Google" id="ProtNLM"/>
    </source>
</evidence>
<feature type="compositionally biased region" description="Basic residues" evidence="1">
    <location>
        <begin position="633"/>
        <end position="644"/>
    </location>
</feature>
<dbReference type="SUPFAM" id="SSF56112">
    <property type="entry name" value="Protein kinase-like (PK-like)"/>
    <property type="match status" value="1"/>
</dbReference>
<dbReference type="VEuPathDB" id="TriTrypDB:BSAL_77290"/>
<dbReference type="Gene3D" id="1.10.510.10">
    <property type="entry name" value="Transferase(Phosphotransferase) domain 1"/>
    <property type="match status" value="1"/>
</dbReference>
<organism evidence="2 3">
    <name type="scientific">Bodo saltans</name>
    <name type="common">Flagellated protozoan</name>
    <dbReference type="NCBI Taxonomy" id="75058"/>
    <lineage>
        <taxon>Eukaryota</taxon>
        <taxon>Discoba</taxon>
        <taxon>Euglenozoa</taxon>
        <taxon>Kinetoplastea</taxon>
        <taxon>Metakinetoplastina</taxon>
        <taxon>Eubodonida</taxon>
        <taxon>Bodonidae</taxon>
        <taxon>Bodo</taxon>
    </lineage>
</organism>
<keyword evidence="3" id="KW-1185">Reference proteome</keyword>
<accession>A0A0S4IWL6</accession>
<protein>
    <recommendedName>
        <fullName evidence="4">Protein kinase domain-containing protein</fullName>
    </recommendedName>
</protein>
<gene>
    <name evidence="2" type="ORF">BSAL_77290</name>
</gene>
<evidence type="ECO:0000313" key="3">
    <source>
        <dbReference type="Proteomes" id="UP000051952"/>
    </source>
</evidence>
<dbReference type="Proteomes" id="UP000051952">
    <property type="component" value="Unassembled WGS sequence"/>
</dbReference>
<feature type="region of interest" description="Disordered" evidence="1">
    <location>
        <begin position="437"/>
        <end position="461"/>
    </location>
</feature>
<dbReference type="InterPro" id="IPR011009">
    <property type="entry name" value="Kinase-like_dom_sf"/>
</dbReference>
<feature type="compositionally biased region" description="Gly residues" evidence="1">
    <location>
        <begin position="645"/>
        <end position="672"/>
    </location>
</feature>
<name>A0A0S4IWL6_BODSA</name>
<feature type="region of interest" description="Disordered" evidence="1">
    <location>
        <begin position="628"/>
        <end position="676"/>
    </location>
</feature>
<sequence>MTSSIGSGSQRDLTFRSWKLNASAMGSGCSSAASFSFKLVPSDRIIRIVSSQAEHFTDALRNTVEHVQRLENRFASAACSLSLATLCDLRLLSDRILSDRRLMPIQLGAGRQKLHQMGEALYVSAISLPKHQPRTVTDTAGNTFFELDSFSEFDRWTSSSSTSSSTASTLISPQWFTLLDILRPDGNEHTTQELTEEFAWRLVVALIGTLAFAHAQGLHYHGALACKDVIVRRHQESNITEVGVAPPFSLFSGTESDESSLLAGQAGDVLAAGQIIASLLTSSHFLPNKLQSSSTPLTSQLAPFSSVSTDLSLLVRRMIVTSAEQRPSAAQFLEFQAVILRVRSQLMSNVAFAGKQELLAHHRELENRCETLHGQVKAFAAVSSQPPSEREALLQSREHKLASFLELYELTATTLDGMHINGQSVSALKAMLGGAQRAASDASPRQGGVNTTTVPSSHRPVPLTASPTTLLHAMSPGPHQPLGVAAAAPRSGSFPREENDYYIHSVEERLRPVIGGIQSNASTPPRPTSRPSSALAWNMDAPPAPQLMPDVPPSPLPKIEMSVDNGTPPHMIHRGHLTPPQQSPPVPPPFRSPHHAPLNDSIEVIVLDDEDPSSDVAAHFVASAASVGSHHTTMSRRRTHRQRHNGGGFSTDVGSGGGGDAGVEDAPGGGDRGSTAWRDHHFAELDNMQQELHRSSRTTPTKELNSGSLLQQKFNQAAARRSPSAGNRVGSRSRSSGASNHSLDRDEDPVAVLQRLRAAF</sequence>
<reference evidence="3" key="1">
    <citation type="submission" date="2015-09" db="EMBL/GenBank/DDBJ databases">
        <authorList>
            <consortium name="Pathogen Informatics"/>
        </authorList>
    </citation>
    <scope>NUCLEOTIDE SEQUENCE [LARGE SCALE GENOMIC DNA]</scope>
    <source>
        <strain evidence="3">Lake Konstanz</strain>
    </source>
</reference>
<proteinExistence type="predicted"/>
<evidence type="ECO:0000313" key="2">
    <source>
        <dbReference type="EMBL" id="CUG30641.1"/>
    </source>
</evidence>